<dbReference type="PANTHER" id="PTHR41252">
    <property type="entry name" value="BLR2505 PROTEIN"/>
    <property type="match status" value="1"/>
</dbReference>
<dbReference type="Proteomes" id="UP001143362">
    <property type="component" value="Unassembled WGS sequence"/>
</dbReference>
<sequence>MTVGAERNRELITQWYTALAAGDWETIGDMHADDVVYYMVGSTPVSGKLEGKDECLGEMINKKLLGQLVPEEVRFSQKWRIMCVDDEGGVGIMQGGGPTVSGDMYYQTYCEIFRFENDKVKELHAFFDTALVERCLFGNPLQQSRELPERPFDF</sequence>
<proteinExistence type="predicted"/>
<evidence type="ECO:0000313" key="3">
    <source>
        <dbReference type="Proteomes" id="UP001143362"/>
    </source>
</evidence>
<gene>
    <name evidence="2" type="ORF">EYC98_18835</name>
</gene>
<comment type="caution">
    <text evidence="2">The sequence shown here is derived from an EMBL/GenBank/DDBJ whole genome shotgun (WGS) entry which is preliminary data.</text>
</comment>
<organism evidence="2 3">
    <name type="scientific">Candidatus Litorirhabdus singularis</name>
    <dbReference type="NCBI Taxonomy" id="2518993"/>
    <lineage>
        <taxon>Bacteria</taxon>
        <taxon>Pseudomonadati</taxon>
        <taxon>Pseudomonadota</taxon>
        <taxon>Gammaproteobacteria</taxon>
        <taxon>Cellvibrionales</taxon>
        <taxon>Halieaceae</taxon>
        <taxon>Candidatus Litorirhabdus</taxon>
    </lineage>
</organism>
<accession>A0ABT3TKV3</accession>
<dbReference type="PANTHER" id="PTHR41252:SF1">
    <property type="entry name" value="BLR2505 PROTEIN"/>
    <property type="match status" value="1"/>
</dbReference>
<keyword evidence="3" id="KW-1185">Reference proteome</keyword>
<feature type="domain" description="SnoaL-like" evidence="1">
    <location>
        <begin position="13"/>
        <end position="122"/>
    </location>
</feature>
<evidence type="ECO:0000259" key="1">
    <source>
        <dbReference type="Pfam" id="PF12680"/>
    </source>
</evidence>
<dbReference type="Gene3D" id="3.10.450.50">
    <property type="match status" value="1"/>
</dbReference>
<name>A0ABT3TKV3_9GAMM</name>
<protein>
    <recommendedName>
        <fullName evidence="1">SnoaL-like domain-containing protein</fullName>
    </recommendedName>
</protein>
<dbReference type="SUPFAM" id="SSF54427">
    <property type="entry name" value="NTF2-like"/>
    <property type="match status" value="1"/>
</dbReference>
<dbReference type="EMBL" id="SHNN01000004">
    <property type="protein sequence ID" value="MCX2982923.1"/>
    <property type="molecule type" value="Genomic_DNA"/>
</dbReference>
<dbReference type="InterPro" id="IPR037401">
    <property type="entry name" value="SnoaL-like"/>
</dbReference>
<dbReference type="Pfam" id="PF12680">
    <property type="entry name" value="SnoaL_2"/>
    <property type="match status" value="1"/>
</dbReference>
<reference evidence="2" key="1">
    <citation type="submission" date="2019-02" db="EMBL/GenBank/DDBJ databases">
        <authorList>
            <person name="Li S.-H."/>
        </authorList>
    </citation>
    <scope>NUCLEOTIDE SEQUENCE</scope>
    <source>
        <strain evidence="2">IMCC14734</strain>
    </source>
</reference>
<dbReference type="InterPro" id="IPR032710">
    <property type="entry name" value="NTF2-like_dom_sf"/>
</dbReference>
<evidence type="ECO:0000313" key="2">
    <source>
        <dbReference type="EMBL" id="MCX2982923.1"/>
    </source>
</evidence>